<evidence type="ECO:0000256" key="3">
    <source>
        <dbReference type="ARBA" id="ARBA00022801"/>
    </source>
</evidence>
<reference evidence="8" key="2">
    <citation type="submission" date="2021-04" db="EMBL/GenBank/DDBJ databases">
        <authorList>
            <person name="Gilroy R."/>
        </authorList>
    </citation>
    <scope>NUCLEOTIDE SEQUENCE</scope>
    <source>
        <strain evidence="8">ChiW7-2402</strain>
    </source>
</reference>
<dbReference type="Gene3D" id="1.50.10.10">
    <property type="match status" value="1"/>
</dbReference>
<accession>A0A9D2G5Q2</accession>
<comment type="caution">
    <text evidence="8">The sequence shown here is derived from an EMBL/GenBank/DDBJ whole genome shotgun (WGS) entry which is preliminary data.</text>
</comment>
<dbReference type="Gene3D" id="2.60.40.10">
    <property type="entry name" value="Immunoglobulins"/>
    <property type="match status" value="1"/>
</dbReference>
<dbReference type="InterPro" id="IPR012341">
    <property type="entry name" value="6hp_glycosidase-like_sf"/>
</dbReference>
<evidence type="ECO:0000256" key="1">
    <source>
        <dbReference type="ARBA" id="ARBA00001445"/>
    </source>
</evidence>
<dbReference type="InterPro" id="IPR013783">
    <property type="entry name" value="Ig-like_fold"/>
</dbReference>
<organism evidence="8 9">
    <name type="scientific">Candidatus Gallimonas intestinavium</name>
    <dbReference type="NCBI Taxonomy" id="2838603"/>
    <lineage>
        <taxon>Bacteria</taxon>
        <taxon>Bacillati</taxon>
        <taxon>Bacillota</taxon>
        <taxon>Clostridia</taxon>
        <taxon>Candidatus Gallimonas</taxon>
    </lineage>
</organism>
<name>A0A9D2G5Q2_9FIRM</name>
<evidence type="ECO:0000259" key="7">
    <source>
        <dbReference type="Pfam" id="PF17390"/>
    </source>
</evidence>
<sequence length="850" mass="97320">MKAIRLRTEYLKDPLGIDIQKPLLFWNCDGGKKQSAYRIVAQTDGKTVWDSGKVASSSMRAEFPVQLTSRQRVEWKVKLWDERGEGEWSEPAFFEMGLLTPSDWKAEWIAGNYKVNRKERYPVDCFQKQFTAIGVQKARLYATACGLYEVRLNGARVGDMVFAIGSTDYRKRIQYQTYDVTALIRGGVNVMTAELADGWYRGSNGGKGRTNTFGTVTKLLLQLELFDAEGCITRICTDGSWAWSNDGPIRFADLKDGERVDARKAPTYSKKAKPVRCKANLTASDNVLVKEHERFSPEELIITPSGKKVLKFPQNLSGYLSFRLTARAGQRIRIRLGEMMKDGELSQKNIQMVHRGVPSTKQEIEYICRDGVNEYTPKFFYGGFQYAEIETDIPFEKENFTAVAVYSDLEETASFACSHPLVDRFWHMTLWSLKSNSTDFPSDCPTRERSGWTGDSQIFFNTAAYLTDYAAFARKHVRDIFDRQYKSGRLPQIAPRVNEDKFLWWLNGAVGWACAGVYIPLYLYERYGDKRVLEEHYEDILDYADFMIRRAGKWGGVYSKPVFLSWKNQKYLVNCGCAYGEWSEPSDVSTFHWYDFMTTKPEESTAYTYFTLRRVLKIADILQKPKTKRLDRIQKYSEGAKRAYRELVTKPKFSLDTDRQAKLVRPLYMGLLTEEQKNFAKKRLIRALENYSWRLGTGFLSTPFILFVLEKIGIEYAYKLLENEELPGWLVMPKYGATTVWEDWEGDCATDQNAASLNHYSKGAVCEWLMSEMCGIKVAGENQFSLAPKPGGSLTYAKAEYQSIYGKVSCGWEKTDEGYTYSVTVPANTTAQLRLPDGRCETLQAGTYSF</sequence>
<dbReference type="InterPro" id="IPR008928">
    <property type="entry name" value="6-hairpin_glycosidase_sf"/>
</dbReference>
<dbReference type="InterPro" id="IPR035398">
    <property type="entry name" value="Bac_rhamnosid_C"/>
</dbReference>
<evidence type="ECO:0000256" key="2">
    <source>
        <dbReference type="ARBA" id="ARBA00012652"/>
    </source>
</evidence>
<proteinExistence type="predicted"/>
<dbReference type="Gene3D" id="2.60.420.10">
    <property type="entry name" value="Maltose phosphorylase, domain 3"/>
    <property type="match status" value="1"/>
</dbReference>
<dbReference type="Proteomes" id="UP000824102">
    <property type="component" value="Unassembled WGS sequence"/>
</dbReference>
<comment type="catalytic activity">
    <reaction evidence="1">
        <text>Hydrolysis of terminal non-reducing alpha-L-rhamnose residues in alpha-L-rhamnosides.</text>
        <dbReference type="EC" id="3.2.1.40"/>
    </reaction>
</comment>
<evidence type="ECO:0000313" key="8">
    <source>
        <dbReference type="EMBL" id="HIZ72810.1"/>
    </source>
</evidence>
<gene>
    <name evidence="8" type="ORF">H9964_04445</name>
</gene>
<protein>
    <recommendedName>
        <fullName evidence="2">alpha-L-rhamnosidase</fullName>
        <ecNumber evidence="2">3.2.1.40</ecNumber>
    </recommendedName>
</protein>
<evidence type="ECO:0000259" key="4">
    <source>
        <dbReference type="Pfam" id="PF05592"/>
    </source>
</evidence>
<dbReference type="SUPFAM" id="SSF48208">
    <property type="entry name" value="Six-hairpin glycosidases"/>
    <property type="match status" value="1"/>
</dbReference>
<dbReference type="Pfam" id="PF17389">
    <property type="entry name" value="Bac_rhamnosid6H"/>
    <property type="match status" value="1"/>
</dbReference>
<evidence type="ECO:0000259" key="5">
    <source>
        <dbReference type="Pfam" id="PF08531"/>
    </source>
</evidence>
<dbReference type="EMBL" id="DXBB01000064">
    <property type="protein sequence ID" value="HIZ72810.1"/>
    <property type="molecule type" value="Genomic_DNA"/>
</dbReference>
<feature type="domain" description="Alpha-L-rhamnosidase C-terminal" evidence="7">
    <location>
        <begin position="783"/>
        <end position="843"/>
    </location>
</feature>
<dbReference type="PANTHER" id="PTHR33307">
    <property type="entry name" value="ALPHA-RHAMNOSIDASE (EUROFUNG)"/>
    <property type="match status" value="1"/>
</dbReference>
<dbReference type="PANTHER" id="PTHR33307:SF6">
    <property type="entry name" value="ALPHA-RHAMNOSIDASE (EUROFUNG)-RELATED"/>
    <property type="match status" value="1"/>
</dbReference>
<dbReference type="Pfam" id="PF17390">
    <property type="entry name" value="Bac_rhamnosid_C"/>
    <property type="match status" value="1"/>
</dbReference>
<dbReference type="Pfam" id="PF05592">
    <property type="entry name" value="Bac_rhamnosid"/>
    <property type="match status" value="1"/>
</dbReference>
<dbReference type="InterPro" id="IPR008902">
    <property type="entry name" value="Rhamnosid_concanavalin"/>
</dbReference>
<dbReference type="EC" id="3.2.1.40" evidence="2"/>
<dbReference type="Pfam" id="PF25788">
    <property type="entry name" value="Ig_Rha78A_N"/>
    <property type="match status" value="1"/>
</dbReference>
<feature type="domain" description="Alpha-L-rhamnosidase six-hairpin glycosidase" evidence="6">
    <location>
        <begin position="411"/>
        <end position="771"/>
    </location>
</feature>
<dbReference type="InterPro" id="IPR016007">
    <property type="entry name" value="Alpha_rhamnosid"/>
</dbReference>
<dbReference type="GO" id="GO:0030596">
    <property type="term" value="F:alpha-L-rhamnosidase activity"/>
    <property type="evidence" value="ECO:0007669"/>
    <property type="project" value="UniProtKB-EC"/>
</dbReference>
<dbReference type="GO" id="GO:0005975">
    <property type="term" value="P:carbohydrate metabolic process"/>
    <property type="evidence" value="ECO:0007669"/>
    <property type="project" value="InterPro"/>
</dbReference>
<feature type="domain" description="Bacterial alpha-L-rhamnosidase N-terminal" evidence="5">
    <location>
        <begin position="135"/>
        <end position="269"/>
    </location>
</feature>
<keyword evidence="3 8" id="KW-0378">Hydrolase</keyword>
<feature type="domain" description="Alpha-L-rhamnosidase concanavalin-like" evidence="4">
    <location>
        <begin position="303"/>
        <end position="406"/>
    </location>
</feature>
<dbReference type="InterPro" id="IPR035396">
    <property type="entry name" value="Bac_rhamnosid6H"/>
</dbReference>
<evidence type="ECO:0000313" key="9">
    <source>
        <dbReference type="Proteomes" id="UP000824102"/>
    </source>
</evidence>
<dbReference type="AlphaFoldDB" id="A0A9D2G5Q2"/>
<dbReference type="InterPro" id="IPR013737">
    <property type="entry name" value="Bac_rhamnosid_N"/>
</dbReference>
<reference evidence="8" key="1">
    <citation type="journal article" date="2021" name="PeerJ">
        <title>Extensive microbial diversity within the chicken gut microbiome revealed by metagenomics and culture.</title>
        <authorList>
            <person name="Gilroy R."/>
            <person name="Ravi A."/>
            <person name="Getino M."/>
            <person name="Pursley I."/>
            <person name="Horton D.L."/>
            <person name="Alikhan N.F."/>
            <person name="Baker D."/>
            <person name="Gharbi K."/>
            <person name="Hall N."/>
            <person name="Watson M."/>
            <person name="Adriaenssens E.M."/>
            <person name="Foster-Nyarko E."/>
            <person name="Jarju S."/>
            <person name="Secka A."/>
            <person name="Antonio M."/>
            <person name="Oren A."/>
            <person name="Chaudhuri R.R."/>
            <person name="La Ragione R."/>
            <person name="Hildebrand F."/>
            <person name="Pallen M.J."/>
        </authorList>
    </citation>
    <scope>NUCLEOTIDE SEQUENCE</scope>
    <source>
        <strain evidence="8">ChiW7-2402</strain>
    </source>
</reference>
<dbReference type="Pfam" id="PF08531">
    <property type="entry name" value="Bac_rhamnosid_N"/>
    <property type="match status" value="1"/>
</dbReference>
<evidence type="ECO:0000259" key="6">
    <source>
        <dbReference type="Pfam" id="PF17389"/>
    </source>
</evidence>
<dbReference type="Gene3D" id="2.60.120.260">
    <property type="entry name" value="Galactose-binding domain-like"/>
    <property type="match status" value="2"/>
</dbReference>